<dbReference type="AlphaFoldDB" id="A0A8T0H3P9"/>
<organism evidence="2 3">
    <name type="scientific">Ceratodon purpureus</name>
    <name type="common">Fire moss</name>
    <name type="synonym">Dicranum purpureum</name>
    <dbReference type="NCBI Taxonomy" id="3225"/>
    <lineage>
        <taxon>Eukaryota</taxon>
        <taxon>Viridiplantae</taxon>
        <taxon>Streptophyta</taxon>
        <taxon>Embryophyta</taxon>
        <taxon>Bryophyta</taxon>
        <taxon>Bryophytina</taxon>
        <taxon>Bryopsida</taxon>
        <taxon>Dicranidae</taxon>
        <taxon>Pseudoditrichales</taxon>
        <taxon>Ditrichaceae</taxon>
        <taxon>Ceratodon</taxon>
    </lineage>
</organism>
<sequence length="102" mass="11111">MHTTTTTSCARLKPISANQTPNSFIPESSHPPHASLSTSEPLFSSSTQRQSPLSTVSQLQKCTPSSHTKNSQQRNNSPNRINTPSPNHTQRSATRIRTSTNA</sequence>
<proteinExistence type="predicted"/>
<comment type="caution">
    <text evidence="2">The sequence shown here is derived from an EMBL/GenBank/DDBJ whole genome shotgun (WGS) entry which is preliminary data.</text>
</comment>
<gene>
    <name evidence="2" type="ORF">KC19_7G025200</name>
</gene>
<accession>A0A8T0H3P9</accession>
<feature type="region of interest" description="Disordered" evidence="1">
    <location>
        <begin position="1"/>
        <end position="102"/>
    </location>
</feature>
<feature type="compositionally biased region" description="Low complexity" evidence="1">
    <location>
        <begin position="35"/>
        <end position="47"/>
    </location>
</feature>
<reference evidence="2" key="1">
    <citation type="submission" date="2020-06" db="EMBL/GenBank/DDBJ databases">
        <title>WGS assembly of Ceratodon purpureus strain R40.</title>
        <authorList>
            <person name="Carey S.B."/>
            <person name="Jenkins J."/>
            <person name="Shu S."/>
            <person name="Lovell J.T."/>
            <person name="Sreedasyam A."/>
            <person name="Maumus F."/>
            <person name="Tiley G.P."/>
            <person name="Fernandez-Pozo N."/>
            <person name="Barry K."/>
            <person name="Chen C."/>
            <person name="Wang M."/>
            <person name="Lipzen A."/>
            <person name="Daum C."/>
            <person name="Saski C.A."/>
            <person name="Payton A.C."/>
            <person name="Mcbreen J.C."/>
            <person name="Conrad R.E."/>
            <person name="Kollar L.M."/>
            <person name="Olsson S."/>
            <person name="Huttunen S."/>
            <person name="Landis J.B."/>
            <person name="Wickett N.J."/>
            <person name="Johnson M.G."/>
            <person name="Rensing S.A."/>
            <person name="Grimwood J."/>
            <person name="Schmutz J."/>
            <person name="Mcdaniel S.F."/>
        </authorList>
    </citation>
    <scope>NUCLEOTIDE SEQUENCE</scope>
    <source>
        <strain evidence="2">R40</strain>
    </source>
</reference>
<keyword evidence="3" id="KW-1185">Reference proteome</keyword>
<evidence type="ECO:0000313" key="3">
    <source>
        <dbReference type="Proteomes" id="UP000822688"/>
    </source>
</evidence>
<evidence type="ECO:0000313" key="2">
    <source>
        <dbReference type="EMBL" id="KAG0565940.1"/>
    </source>
</evidence>
<dbReference type="Proteomes" id="UP000822688">
    <property type="component" value="Chromosome 7"/>
</dbReference>
<name>A0A8T0H3P9_CERPU</name>
<evidence type="ECO:0000256" key="1">
    <source>
        <dbReference type="SAM" id="MobiDB-lite"/>
    </source>
</evidence>
<feature type="compositionally biased region" description="Polar residues" evidence="1">
    <location>
        <begin position="16"/>
        <end position="26"/>
    </location>
</feature>
<dbReference type="EMBL" id="CM026428">
    <property type="protein sequence ID" value="KAG0565940.1"/>
    <property type="molecule type" value="Genomic_DNA"/>
</dbReference>
<protein>
    <submittedName>
        <fullName evidence="2">Uncharacterized protein</fullName>
    </submittedName>
</protein>
<feature type="compositionally biased region" description="Polar residues" evidence="1">
    <location>
        <begin position="48"/>
        <end position="102"/>
    </location>
</feature>